<evidence type="ECO:0000313" key="1">
    <source>
        <dbReference type="EMBL" id="RDY11973.1"/>
    </source>
</evidence>
<dbReference type="AlphaFoldDB" id="A0A371IAA6"/>
<evidence type="ECO:0000313" key="2">
    <source>
        <dbReference type="Proteomes" id="UP000257109"/>
    </source>
</evidence>
<dbReference type="PANTHER" id="PTHR42648:SF21">
    <property type="entry name" value="CYSTEINE-RICH RLK (RECEPTOR-LIKE PROTEIN KINASE) 8"/>
    <property type="match status" value="1"/>
</dbReference>
<proteinExistence type="predicted"/>
<dbReference type="PANTHER" id="PTHR42648">
    <property type="entry name" value="TRANSPOSASE, PUTATIVE-RELATED"/>
    <property type="match status" value="1"/>
</dbReference>
<dbReference type="InterPro" id="IPR039537">
    <property type="entry name" value="Retrotran_Ty1/copia-like"/>
</dbReference>
<sequence length="573" mass="65863">MCALTKSEYEKVHSCKLSKEILNTLALVYKKTLKLKCYIFKQENKKLKGKPIKSPLLNPHDKSSLGFEKEKVIKEKSNIHCSNYRKFGCKSYDCRERPKGLSKPSRTNSKGPKKIWAPKSMIIHVAYVFNSGNPCHGKWIEKSKCFKTLGQRNEDGLPSKIIKKGKIVDIGRIGKHPFLSINKVLFVKRLKHNLLSISQLCDSGYKLDHASLRLISKLNKHNLVRGLPSPVYKANLLCDVYEKGKQIRDSFESKNIHSTSRPLKLLHTDLFKPTKTASLGGKHYGLTTNLDGYGLCSFPIKTSLLSSSIYFEKVFQMKKVLILPLSKVIMGENLKIKTSNSFVNSMKFIIIFHIQELLNKMILILKKTPYELWNDRQPKISYFPPSKDDNLGKFDPKSDKRTFIGYLTTPKSCKQCPKNHFHSDTISNHVFKLKKTFYGLKQAPHEHDERLKFFHGLQIKQAKNEIYIHQTKYVKDLLKKFDLENCKTMSTLIHLTSTLSLDETDKKVGQISYICIIGSLFYLIASRSDIMFSICLCVRFQSNPRKSHLTDFKCIFRCLRGVTNLGLCYKKSN</sequence>
<feature type="non-terminal residue" evidence="1">
    <location>
        <position position="1"/>
    </location>
</feature>
<protein>
    <recommendedName>
        <fullName evidence="3">Mitochondrial protein</fullName>
    </recommendedName>
</protein>
<gene>
    <name evidence="1" type="ORF">CR513_03292</name>
</gene>
<name>A0A371IAA6_MUCPR</name>
<dbReference type="EMBL" id="QJKJ01000546">
    <property type="protein sequence ID" value="RDY11973.1"/>
    <property type="molecule type" value="Genomic_DNA"/>
</dbReference>
<organism evidence="1 2">
    <name type="scientific">Mucuna pruriens</name>
    <name type="common">Velvet bean</name>
    <name type="synonym">Dolichos pruriens</name>
    <dbReference type="NCBI Taxonomy" id="157652"/>
    <lineage>
        <taxon>Eukaryota</taxon>
        <taxon>Viridiplantae</taxon>
        <taxon>Streptophyta</taxon>
        <taxon>Embryophyta</taxon>
        <taxon>Tracheophyta</taxon>
        <taxon>Spermatophyta</taxon>
        <taxon>Magnoliopsida</taxon>
        <taxon>eudicotyledons</taxon>
        <taxon>Gunneridae</taxon>
        <taxon>Pentapetalae</taxon>
        <taxon>rosids</taxon>
        <taxon>fabids</taxon>
        <taxon>Fabales</taxon>
        <taxon>Fabaceae</taxon>
        <taxon>Papilionoideae</taxon>
        <taxon>50 kb inversion clade</taxon>
        <taxon>NPAAA clade</taxon>
        <taxon>indigoferoid/millettioid clade</taxon>
        <taxon>Phaseoleae</taxon>
        <taxon>Mucuna</taxon>
    </lineage>
</organism>
<reference evidence="1" key="1">
    <citation type="submission" date="2018-05" db="EMBL/GenBank/DDBJ databases">
        <title>Draft genome of Mucuna pruriens seed.</title>
        <authorList>
            <person name="Nnadi N.E."/>
            <person name="Vos R."/>
            <person name="Hasami M.H."/>
            <person name="Devisetty U.K."/>
            <person name="Aguiy J.C."/>
        </authorList>
    </citation>
    <scope>NUCLEOTIDE SEQUENCE [LARGE SCALE GENOMIC DNA]</scope>
    <source>
        <strain evidence="1">JCA_2017</strain>
    </source>
</reference>
<comment type="caution">
    <text evidence="1">The sequence shown here is derived from an EMBL/GenBank/DDBJ whole genome shotgun (WGS) entry which is preliminary data.</text>
</comment>
<keyword evidence="2" id="KW-1185">Reference proteome</keyword>
<evidence type="ECO:0008006" key="3">
    <source>
        <dbReference type="Google" id="ProtNLM"/>
    </source>
</evidence>
<dbReference type="Proteomes" id="UP000257109">
    <property type="component" value="Unassembled WGS sequence"/>
</dbReference>
<accession>A0A371IAA6</accession>